<evidence type="ECO:0000256" key="1">
    <source>
        <dbReference type="SAM" id="SignalP"/>
    </source>
</evidence>
<evidence type="ECO:0008006" key="4">
    <source>
        <dbReference type="Google" id="ProtNLM"/>
    </source>
</evidence>
<evidence type="ECO:0000313" key="3">
    <source>
        <dbReference type="Proteomes" id="UP001363622"/>
    </source>
</evidence>
<dbReference type="EMBL" id="JBBPHU010000010">
    <property type="protein sequence ID" value="KAK7513054.1"/>
    <property type="molecule type" value="Genomic_DNA"/>
</dbReference>
<organism evidence="2 3">
    <name type="scientific">Phyllosticta citriasiana</name>
    <dbReference type="NCBI Taxonomy" id="595635"/>
    <lineage>
        <taxon>Eukaryota</taxon>
        <taxon>Fungi</taxon>
        <taxon>Dikarya</taxon>
        <taxon>Ascomycota</taxon>
        <taxon>Pezizomycotina</taxon>
        <taxon>Dothideomycetes</taxon>
        <taxon>Dothideomycetes incertae sedis</taxon>
        <taxon>Botryosphaeriales</taxon>
        <taxon>Phyllostictaceae</taxon>
        <taxon>Phyllosticta</taxon>
    </lineage>
</organism>
<feature type="signal peptide" evidence="1">
    <location>
        <begin position="1"/>
        <end position="21"/>
    </location>
</feature>
<comment type="caution">
    <text evidence="2">The sequence shown here is derived from an EMBL/GenBank/DDBJ whole genome shotgun (WGS) entry which is preliminary data.</text>
</comment>
<feature type="chain" id="PRO_5045601839" description="Secreted protein" evidence="1">
    <location>
        <begin position="22"/>
        <end position="79"/>
    </location>
</feature>
<evidence type="ECO:0000313" key="2">
    <source>
        <dbReference type="EMBL" id="KAK7513054.1"/>
    </source>
</evidence>
<keyword evidence="3" id="KW-1185">Reference proteome</keyword>
<proteinExistence type="predicted"/>
<sequence length="79" mass="9126">MLALHRAALLTVGLAIQQGISEVTPMELKHRGAYRSFWRTVEGCGLQYWVPWLLEGLGVAVDRHMYYCVHARVRHHGRR</sequence>
<keyword evidence="1" id="KW-0732">Signal</keyword>
<gene>
    <name evidence="2" type="ORF">IWZ03DRAFT_384746</name>
</gene>
<accession>A0ABR1KJJ4</accession>
<protein>
    <recommendedName>
        <fullName evidence="4">Secreted protein</fullName>
    </recommendedName>
</protein>
<name>A0ABR1KJJ4_9PEZI</name>
<reference evidence="2 3" key="1">
    <citation type="submission" date="2024-04" db="EMBL/GenBank/DDBJ databases">
        <title>Phyllosticta paracitricarpa is synonymous to the EU quarantine fungus P. citricarpa based on phylogenomic analyses.</title>
        <authorList>
            <consortium name="Lawrence Berkeley National Laboratory"/>
            <person name="Van Ingen-Buijs V.A."/>
            <person name="Van Westerhoven A.C."/>
            <person name="Haridas S."/>
            <person name="Skiadas P."/>
            <person name="Martin F."/>
            <person name="Groenewald J.Z."/>
            <person name="Crous P.W."/>
            <person name="Seidl M.F."/>
        </authorList>
    </citation>
    <scope>NUCLEOTIDE SEQUENCE [LARGE SCALE GENOMIC DNA]</scope>
    <source>
        <strain evidence="2 3">CBS 123371</strain>
    </source>
</reference>
<dbReference type="Proteomes" id="UP001363622">
    <property type="component" value="Unassembled WGS sequence"/>
</dbReference>